<gene>
    <name evidence="2" type="ORF">H9Q76_06845</name>
</gene>
<dbReference type="InterPro" id="IPR011990">
    <property type="entry name" value="TPR-like_helical_dom_sf"/>
</dbReference>
<reference evidence="2 3" key="1">
    <citation type="submission" date="2020-08" db="EMBL/GenBank/DDBJ databases">
        <authorList>
            <person name="Liu C."/>
            <person name="Sun Q."/>
        </authorList>
    </citation>
    <scope>NUCLEOTIDE SEQUENCE [LARGE SCALE GENOMIC DNA]</scope>
    <source>
        <strain evidence="2 3">NSJ-4</strain>
    </source>
</reference>
<proteinExistence type="predicted"/>
<keyword evidence="1" id="KW-1133">Transmembrane helix</keyword>
<dbReference type="Pfam" id="PF14559">
    <property type="entry name" value="TPR_19"/>
    <property type="match status" value="1"/>
</dbReference>
<dbReference type="AlphaFoldDB" id="A0A7G9FR01"/>
<feature type="transmembrane region" description="Helical" evidence="1">
    <location>
        <begin position="31"/>
        <end position="51"/>
    </location>
</feature>
<name>A0A7G9FR01_9FIRM</name>
<dbReference type="EMBL" id="CP060632">
    <property type="protein sequence ID" value="QNM00983.1"/>
    <property type="molecule type" value="Genomic_DNA"/>
</dbReference>
<dbReference type="Gene3D" id="1.25.40.10">
    <property type="entry name" value="Tetratricopeptide repeat domain"/>
    <property type="match status" value="2"/>
</dbReference>
<evidence type="ECO:0000313" key="3">
    <source>
        <dbReference type="Proteomes" id="UP000515819"/>
    </source>
</evidence>
<sequence>MSKPDKHMKKGPYEREMARRRRERKRRIRRFHLICLGVMLLAFIIVCVNIFSHKKSIRKEAVSLYEAGNYQEALDKFKEAYAEKQWFSDSINVDILLYEADCMMQLQLFSDAELTYLDIQKKYPASKYDKEQLSYLSDLSHALGNYQRGDYVSTVATFTKAVENGHKDISIYAAICYENQKSYDKMKEYLDIYANYHGIDAYVNYKYASYYYDTKDYNQALTYLAQGESAGDSDYLQEILYAEIMCYKELQNYTEAFSRATSYIAKYPEDQKGQDLYAYLDTRVNVNEVPVNDRYHLYSEPENSSAVE</sequence>
<accession>A0A7G9FR01</accession>
<keyword evidence="1" id="KW-0812">Transmembrane</keyword>
<evidence type="ECO:0000256" key="1">
    <source>
        <dbReference type="SAM" id="Phobius"/>
    </source>
</evidence>
<keyword evidence="1" id="KW-0472">Membrane</keyword>
<dbReference type="RefSeq" id="WP_021985484.1">
    <property type="nucleotide sequence ID" value="NZ_CP060632.1"/>
</dbReference>
<dbReference type="KEGG" id="wcp:H9Q76_06845"/>
<organism evidence="2 3">
    <name type="scientific">Wujia chipingensis</name>
    <dbReference type="NCBI Taxonomy" id="2763670"/>
    <lineage>
        <taxon>Bacteria</taxon>
        <taxon>Bacillati</taxon>
        <taxon>Bacillota</taxon>
        <taxon>Clostridia</taxon>
        <taxon>Lachnospirales</taxon>
        <taxon>Lachnospiraceae</taxon>
        <taxon>Wujia</taxon>
    </lineage>
</organism>
<protein>
    <submittedName>
        <fullName evidence="2">Tetratricopeptide repeat protein</fullName>
    </submittedName>
</protein>
<keyword evidence="3" id="KW-1185">Reference proteome</keyword>
<dbReference type="Proteomes" id="UP000515819">
    <property type="component" value="Chromosome"/>
</dbReference>
<evidence type="ECO:0000313" key="2">
    <source>
        <dbReference type="EMBL" id="QNM00983.1"/>
    </source>
</evidence>
<dbReference type="SUPFAM" id="SSF81901">
    <property type="entry name" value="HCP-like"/>
    <property type="match status" value="1"/>
</dbReference>